<keyword evidence="6" id="KW-1185">Reference proteome</keyword>
<name>A0A2K8MC89_9SPHN</name>
<dbReference type="Gene3D" id="2.60.40.790">
    <property type="match status" value="1"/>
</dbReference>
<dbReference type="PANTHER" id="PTHR47062:SF1">
    <property type="entry name" value="SMALL HEAT SHOCK PROTEIN IBPA"/>
    <property type="match status" value="1"/>
</dbReference>
<comment type="similarity">
    <text evidence="2 3">Belongs to the small heat shock protein (HSP20) family.</text>
</comment>
<dbReference type="KEGG" id="sphc:CVN68_05530"/>
<evidence type="ECO:0000313" key="6">
    <source>
        <dbReference type="Proteomes" id="UP000229081"/>
    </source>
</evidence>
<dbReference type="RefSeq" id="WP_100281315.1">
    <property type="nucleotide sequence ID" value="NZ_CP024923.1"/>
</dbReference>
<reference evidence="5 6" key="1">
    <citation type="submission" date="2017-11" db="EMBL/GenBank/DDBJ databases">
        <title>Complete genome sequence of Sphingomonas sp. Strain Cra20, a psychrotolerant potential plant growth promoting rhizobacteria.</title>
        <authorList>
            <person name="Luo Y."/>
        </authorList>
    </citation>
    <scope>NUCLEOTIDE SEQUENCE [LARGE SCALE GENOMIC DNA]</scope>
    <source>
        <strain evidence="5 6">Cra20</strain>
    </source>
</reference>
<evidence type="ECO:0000256" key="1">
    <source>
        <dbReference type="ARBA" id="ARBA00023016"/>
    </source>
</evidence>
<accession>A0A2K8MC89</accession>
<evidence type="ECO:0000256" key="3">
    <source>
        <dbReference type="RuleBase" id="RU003616"/>
    </source>
</evidence>
<protein>
    <submittedName>
        <fullName evidence="5">Heat-shock protein</fullName>
    </submittedName>
</protein>
<keyword evidence="1" id="KW-0346">Stress response</keyword>
<dbReference type="InterPro" id="IPR002068">
    <property type="entry name" value="A-crystallin/Hsp20_dom"/>
</dbReference>
<dbReference type="InterPro" id="IPR037913">
    <property type="entry name" value="ACD_IbpA/B"/>
</dbReference>
<feature type="domain" description="SHSP" evidence="4">
    <location>
        <begin position="29"/>
        <end position="142"/>
    </location>
</feature>
<dbReference type="OrthoDB" id="9810618at2"/>
<dbReference type="Proteomes" id="UP000229081">
    <property type="component" value="Chromosome"/>
</dbReference>
<evidence type="ECO:0000313" key="5">
    <source>
        <dbReference type="EMBL" id="ATY31505.1"/>
    </source>
</evidence>
<dbReference type="EMBL" id="CP024923">
    <property type="protein sequence ID" value="ATY31505.1"/>
    <property type="molecule type" value="Genomic_DNA"/>
</dbReference>
<proteinExistence type="inferred from homology"/>
<evidence type="ECO:0000259" key="4">
    <source>
        <dbReference type="PROSITE" id="PS01031"/>
    </source>
</evidence>
<sequence length="154" mass="17347">MRQFDFTPFRRSTVGFDRLFDLLEASARQAASENYPPFNLERLAEDRYRITLAVAGFKPDEIDVTAQQNLLLVQGKKANENENNQGAFLHLGIANRSFERRFELADFVRVQSADLADGLLVIELVREVPEAMKPKKIAVNAASQPSAIEHRDAA</sequence>
<dbReference type="CDD" id="cd06470">
    <property type="entry name" value="ACD_IbpA-B_like"/>
    <property type="match status" value="1"/>
</dbReference>
<dbReference type="AlphaFoldDB" id="A0A2K8MC89"/>
<organism evidence="5 6">
    <name type="scientific">Sphingomonas psychrotolerans</name>
    <dbReference type="NCBI Taxonomy" id="1327635"/>
    <lineage>
        <taxon>Bacteria</taxon>
        <taxon>Pseudomonadati</taxon>
        <taxon>Pseudomonadota</taxon>
        <taxon>Alphaproteobacteria</taxon>
        <taxon>Sphingomonadales</taxon>
        <taxon>Sphingomonadaceae</taxon>
        <taxon>Sphingomonas</taxon>
    </lineage>
</organism>
<dbReference type="PANTHER" id="PTHR47062">
    <property type="match status" value="1"/>
</dbReference>
<dbReference type="PROSITE" id="PS01031">
    <property type="entry name" value="SHSP"/>
    <property type="match status" value="1"/>
</dbReference>
<dbReference type="Pfam" id="PF00011">
    <property type="entry name" value="HSP20"/>
    <property type="match status" value="1"/>
</dbReference>
<dbReference type="InterPro" id="IPR008978">
    <property type="entry name" value="HSP20-like_chaperone"/>
</dbReference>
<gene>
    <name evidence="5" type="ORF">CVN68_05530</name>
</gene>
<dbReference type="SUPFAM" id="SSF49764">
    <property type="entry name" value="HSP20-like chaperones"/>
    <property type="match status" value="1"/>
</dbReference>
<evidence type="ECO:0000256" key="2">
    <source>
        <dbReference type="PROSITE-ProRule" id="PRU00285"/>
    </source>
</evidence>